<dbReference type="EMBL" id="JAIMJA010000014">
    <property type="protein sequence ID" value="MCE2595928.1"/>
    <property type="molecule type" value="Genomic_DNA"/>
</dbReference>
<proteinExistence type="predicted"/>
<sequence>MNIFKKLFGKPAEKVGRELTRPHQLQVGDLLKMSDSFGLAESFRNQQFEVREVHTQEFQYRQQAQLICQGAAREPVFILIDEKDQQHITLSTLLRRADVESLFDMDAFSEIFDEPGKARLTPLTQTSPWQAFLANNYVQQDFATVGYYHQQDYRGTKPPAYTDQSHGRQFEYFSLFGEQEQRWIEIYVFENGDTDIYLSIKRPLTDIAELWPKD</sequence>
<evidence type="ECO:0000313" key="2">
    <source>
        <dbReference type="Proteomes" id="UP001201273"/>
    </source>
</evidence>
<reference evidence="1 2" key="1">
    <citation type="journal article" date="2022" name="Environ. Microbiol. Rep.">
        <title>Eco-phylogenetic analyses reveal divergent evolution of vitamin B12 metabolism in the marine bacterial family 'Psychromonadaceae'.</title>
        <authorList>
            <person name="Jin X."/>
            <person name="Yang Y."/>
            <person name="Cao H."/>
            <person name="Gao B."/>
            <person name="Zhao Z."/>
        </authorList>
    </citation>
    <scope>NUCLEOTIDE SEQUENCE [LARGE SCALE GENOMIC DNA]</scope>
    <source>
        <strain evidence="1 2">MKS20</strain>
    </source>
</reference>
<comment type="caution">
    <text evidence="1">The sequence shown here is derived from an EMBL/GenBank/DDBJ whole genome shotgun (WGS) entry which is preliminary data.</text>
</comment>
<evidence type="ECO:0008006" key="3">
    <source>
        <dbReference type="Google" id="ProtNLM"/>
    </source>
</evidence>
<keyword evidence="2" id="KW-1185">Reference proteome</keyword>
<gene>
    <name evidence="1" type="ORF">K6Y31_14030</name>
</gene>
<protein>
    <recommendedName>
        <fullName evidence="3">DUF4178 domain-containing protein</fullName>
    </recommendedName>
</protein>
<name>A0ABS8WCD7_9GAMM</name>
<dbReference type="Proteomes" id="UP001201273">
    <property type="component" value="Unassembled WGS sequence"/>
</dbReference>
<accession>A0ABS8WCD7</accession>
<organism evidence="1 2">
    <name type="scientific">Motilimonas cestriensis</name>
    <dbReference type="NCBI Taxonomy" id="2742685"/>
    <lineage>
        <taxon>Bacteria</taxon>
        <taxon>Pseudomonadati</taxon>
        <taxon>Pseudomonadota</taxon>
        <taxon>Gammaproteobacteria</taxon>
        <taxon>Alteromonadales</taxon>
        <taxon>Alteromonadales genera incertae sedis</taxon>
        <taxon>Motilimonas</taxon>
    </lineage>
</organism>
<evidence type="ECO:0000313" key="1">
    <source>
        <dbReference type="EMBL" id="MCE2595928.1"/>
    </source>
</evidence>
<dbReference type="RefSeq" id="WP_232802298.1">
    <property type="nucleotide sequence ID" value="NZ_JAIMJA010000014.1"/>
</dbReference>